<dbReference type="SUPFAM" id="SSF53383">
    <property type="entry name" value="PLP-dependent transferases"/>
    <property type="match status" value="1"/>
</dbReference>
<dbReference type="GO" id="GO:0030170">
    <property type="term" value="F:pyridoxal phosphate binding"/>
    <property type="evidence" value="ECO:0007669"/>
    <property type="project" value="TreeGrafter"/>
</dbReference>
<dbReference type="InterPro" id="IPR015422">
    <property type="entry name" value="PyrdxlP-dep_Trfase_small"/>
</dbReference>
<dbReference type="Gene3D" id="3.90.1150.10">
    <property type="entry name" value="Aspartate Aminotransferase, domain 1"/>
    <property type="match status" value="1"/>
</dbReference>
<dbReference type="EMBL" id="JAELUP010000011">
    <property type="protein sequence ID" value="MBJ6360567.1"/>
    <property type="molecule type" value="Genomic_DNA"/>
</dbReference>
<dbReference type="InterPro" id="IPR015424">
    <property type="entry name" value="PyrdxlP-dep_Trfase"/>
</dbReference>
<organism evidence="2 3">
    <name type="scientific">Paenibacillus roseus</name>
    <dbReference type="NCBI Taxonomy" id="2798579"/>
    <lineage>
        <taxon>Bacteria</taxon>
        <taxon>Bacillati</taxon>
        <taxon>Bacillota</taxon>
        <taxon>Bacilli</taxon>
        <taxon>Bacillales</taxon>
        <taxon>Paenibacillaceae</taxon>
        <taxon>Paenibacillus</taxon>
    </lineage>
</organism>
<protein>
    <submittedName>
        <fullName evidence="2">Aminotransferase class V-fold PLP-dependent enzyme</fullName>
    </submittedName>
</protein>
<dbReference type="InterPro" id="IPR015421">
    <property type="entry name" value="PyrdxlP-dep_Trfase_major"/>
</dbReference>
<evidence type="ECO:0000313" key="2">
    <source>
        <dbReference type="EMBL" id="MBJ6360567.1"/>
    </source>
</evidence>
<evidence type="ECO:0000313" key="3">
    <source>
        <dbReference type="Proteomes" id="UP000640274"/>
    </source>
</evidence>
<evidence type="ECO:0000256" key="1">
    <source>
        <dbReference type="RuleBase" id="RU004508"/>
    </source>
</evidence>
<proteinExistence type="inferred from homology"/>
<reference evidence="2" key="1">
    <citation type="submission" date="2020-12" db="EMBL/GenBank/DDBJ databases">
        <authorList>
            <person name="Huq M.A."/>
        </authorList>
    </citation>
    <scope>NUCLEOTIDE SEQUENCE</scope>
    <source>
        <strain evidence="2">MAHUQ-46</strain>
    </source>
</reference>
<dbReference type="Gene3D" id="3.40.640.10">
    <property type="entry name" value="Type I PLP-dependent aspartate aminotransferase-like (Major domain)"/>
    <property type="match status" value="1"/>
</dbReference>
<dbReference type="InterPro" id="IPR000653">
    <property type="entry name" value="DegT/StrS_aminotransferase"/>
</dbReference>
<dbReference type="Pfam" id="PF01041">
    <property type="entry name" value="DegT_DnrJ_EryC1"/>
    <property type="match status" value="1"/>
</dbReference>
<dbReference type="AlphaFoldDB" id="A0A934MTZ5"/>
<accession>A0A934MTZ5</accession>
<dbReference type="PANTHER" id="PTHR30244">
    <property type="entry name" value="TRANSAMINASE"/>
    <property type="match status" value="1"/>
</dbReference>
<keyword evidence="1" id="KW-0663">Pyridoxal phosphate</keyword>
<dbReference type="GO" id="GO:0000271">
    <property type="term" value="P:polysaccharide biosynthetic process"/>
    <property type="evidence" value="ECO:0007669"/>
    <property type="project" value="TreeGrafter"/>
</dbReference>
<keyword evidence="2" id="KW-0808">Transferase</keyword>
<name>A0A934MTZ5_9BACL</name>
<sequence>MNTYDQLYIDGGEKAVQFPSPHYVWPLVSEECIQEVHDYLVERKPLSISDVSGVVEELEELIKDYFSSNYVLTTNSGSNALHASYIALDLPVGSEIIVPVSTFHASITPAIHCGLTPILVDVEEDNGNISPAGLIDAITPNTSCVVVTHLWGHPAEMKEIVDICKQKNIKLIEDCSHAFGSTYQGMKVGTFGDISVFSMQASKTVPAGEGGFLITKHRKYYERACLVGHYRGRSITDVTDPFLKQFAETGYGLKYRIHPLAAVIAKHEFAALADKIKHRDKYVNLLNEAIAKSKGIIAPSVRSHVTMGGHFGYKPTFVENQLFRKGKAITCDEYIEILGNEGVEIHRPSVKPLTHMEIFSKDYVGLEFAKDTWRPILRGPFVGCDKYYKNLLSLPPFISPTSKEIVESYAKAIIKVSNNLSNLEGE</sequence>
<keyword evidence="3" id="KW-1185">Reference proteome</keyword>
<dbReference type="Proteomes" id="UP000640274">
    <property type="component" value="Unassembled WGS sequence"/>
</dbReference>
<dbReference type="PANTHER" id="PTHR30244:SF34">
    <property type="entry name" value="DTDP-4-AMINO-4,6-DIDEOXYGALACTOSE TRANSAMINASE"/>
    <property type="match status" value="1"/>
</dbReference>
<comment type="similarity">
    <text evidence="1">Belongs to the DegT/DnrJ/EryC1 family.</text>
</comment>
<gene>
    <name evidence="2" type="ORF">JFN88_04425</name>
</gene>
<keyword evidence="2" id="KW-0032">Aminotransferase</keyword>
<dbReference type="RefSeq" id="WP_199018122.1">
    <property type="nucleotide sequence ID" value="NZ_JAELUP010000011.1"/>
</dbReference>
<comment type="caution">
    <text evidence="2">The sequence shown here is derived from an EMBL/GenBank/DDBJ whole genome shotgun (WGS) entry which is preliminary data.</text>
</comment>
<dbReference type="GO" id="GO:0008483">
    <property type="term" value="F:transaminase activity"/>
    <property type="evidence" value="ECO:0007669"/>
    <property type="project" value="UniProtKB-KW"/>
</dbReference>